<dbReference type="EMBL" id="KV700122">
    <property type="protein sequence ID" value="OCF37405.1"/>
    <property type="molecule type" value="Genomic_DNA"/>
</dbReference>
<evidence type="ECO:0000256" key="3">
    <source>
        <dbReference type="ARBA" id="ARBA00022452"/>
    </source>
</evidence>
<reference evidence="8 9" key="1">
    <citation type="submission" date="2013-07" db="EMBL/GenBank/DDBJ databases">
        <title>The Genome Sequence of Cryptococcus heveanensis BCC8398.</title>
        <authorList>
            <consortium name="The Broad Institute Genome Sequencing Platform"/>
            <person name="Cuomo C."/>
            <person name="Litvintseva A."/>
            <person name="Chen Y."/>
            <person name="Heitman J."/>
            <person name="Sun S."/>
            <person name="Springer D."/>
            <person name="Dromer F."/>
            <person name="Young S.K."/>
            <person name="Zeng Q."/>
            <person name="Gargeya S."/>
            <person name="Fitzgerald M."/>
            <person name="Abouelleil A."/>
            <person name="Alvarado L."/>
            <person name="Berlin A.M."/>
            <person name="Chapman S.B."/>
            <person name="Dewar J."/>
            <person name="Goldberg J."/>
            <person name="Griggs A."/>
            <person name="Gujja S."/>
            <person name="Hansen M."/>
            <person name="Howarth C."/>
            <person name="Imamovic A."/>
            <person name="Larimer J."/>
            <person name="McCowan C."/>
            <person name="Murphy C."/>
            <person name="Pearson M."/>
            <person name="Priest M."/>
            <person name="Roberts A."/>
            <person name="Saif S."/>
            <person name="Shea T."/>
            <person name="Sykes S."/>
            <person name="Wortman J."/>
            <person name="Nusbaum C."/>
            <person name="Birren B."/>
        </authorList>
    </citation>
    <scope>NUCLEOTIDE SEQUENCE [LARGE SCALE GENOMIC DNA]</scope>
    <source>
        <strain evidence="8 9">BCC8398</strain>
    </source>
</reference>
<keyword evidence="5" id="KW-0472">Membrane</keyword>
<feature type="region of interest" description="Disordered" evidence="6">
    <location>
        <begin position="1"/>
        <end position="58"/>
    </location>
</feature>
<comment type="similarity">
    <text evidence="2">Belongs to the SAM50/omp85 family.</text>
</comment>
<dbReference type="AlphaFoldDB" id="A0A1B9H2A6"/>
<keyword evidence="3" id="KW-1134">Transmembrane beta strand</keyword>
<feature type="domain" description="Bacterial surface antigen (D15)" evidence="7">
    <location>
        <begin position="272"/>
        <end position="602"/>
    </location>
</feature>
<keyword evidence="4" id="KW-0812">Transmembrane</keyword>
<dbReference type="GO" id="GO:0045040">
    <property type="term" value="P:protein insertion into mitochondrial outer membrane"/>
    <property type="evidence" value="ECO:0007669"/>
    <property type="project" value="TreeGrafter"/>
</dbReference>
<dbReference type="PANTHER" id="PTHR12815:SF18">
    <property type="entry name" value="SORTING AND ASSEMBLY MACHINERY COMPONENT 50 HOMOLOG"/>
    <property type="match status" value="1"/>
</dbReference>
<evidence type="ECO:0000256" key="4">
    <source>
        <dbReference type="ARBA" id="ARBA00022692"/>
    </source>
</evidence>
<dbReference type="PANTHER" id="PTHR12815">
    <property type="entry name" value="SORTING AND ASSEMBLY MACHINERY SAMM50 PROTEIN FAMILY MEMBER"/>
    <property type="match status" value="1"/>
</dbReference>
<comment type="subcellular location">
    <subcellularLocation>
        <location evidence="1">Mitochondrion outer membrane</location>
        <topology evidence="1">Multi-pass membrane protein</topology>
    </subcellularLocation>
</comment>
<evidence type="ECO:0000259" key="7">
    <source>
        <dbReference type="Pfam" id="PF01103"/>
    </source>
</evidence>
<evidence type="ECO:0000256" key="1">
    <source>
        <dbReference type="ARBA" id="ARBA00004374"/>
    </source>
</evidence>
<feature type="compositionally biased region" description="Basic and acidic residues" evidence="6">
    <location>
        <begin position="95"/>
        <end position="111"/>
    </location>
</feature>
<evidence type="ECO:0000313" key="9">
    <source>
        <dbReference type="Proteomes" id="UP000092666"/>
    </source>
</evidence>
<dbReference type="Pfam" id="PF01103">
    <property type="entry name" value="Omp85"/>
    <property type="match status" value="1"/>
</dbReference>
<protein>
    <submittedName>
        <fullName evidence="8">Mitochondrial protein</fullName>
    </submittedName>
</protein>
<dbReference type="InterPro" id="IPR039910">
    <property type="entry name" value="D15-like"/>
</dbReference>
<feature type="region of interest" description="Disordered" evidence="6">
    <location>
        <begin position="83"/>
        <end position="111"/>
    </location>
</feature>
<feature type="compositionally biased region" description="Basic and acidic residues" evidence="6">
    <location>
        <begin position="1"/>
        <end position="10"/>
    </location>
</feature>
<gene>
    <name evidence="8" type="ORF">I316_00526</name>
</gene>
<dbReference type="InterPro" id="IPR000184">
    <property type="entry name" value="Bac_surfAg_D15"/>
</dbReference>
<keyword evidence="9" id="KW-1185">Reference proteome</keyword>
<sequence>MDPNAEDRPPPVEVVVVDVEGSSDATSDPSTAREPSASDAPGKAAGIESHDFGLKDRPIAPPVIQAPLASSIFRTALGSQPAPVTFSNTPASASHPERALPDRAEPATEDAEKIRQWQEEEFQRRLRGEYEQAQRRVSDVVSDNMDRPLRLTSIRLAPTLKTTRPSFLSAALSPFLAPPSTETPSFLNPAPPPPRNLHEILRSTKALVSHLDQFGVYDMERAGIRFEPRRGGDPDEVEMVLALREKGRLFLKAGTEVGGGEGGGNATAKIRNVFGGAETLEANASLGTKTKSAYQLALSTPLLASPLLSFALSAFSLDRDNSAFASHRERAQGGRAKLSAITPWGTHDLQYELVNREIDHLTPNASVSIRELAVPSTKSSLSHTWTSDTRDDLWTGTSGRLLKLTHEYAGLPGSSERAHFFKSTTQSQLSRALYPGSNIHYSISSLTTLLLPLFSGTFAPSADGSVISSPTYLPDRTYLGGPNSVRGWKVGGIGRRDGPDSLGGDLSWGLGLSVFSPIPKKEHWPLKLHAFLNGGKVVSYDQTRSLAENISKLYTQPNLSFGVGLMYRLEPIRIELNFSMPLIGRKGERTARGLGVGVGIEFL</sequence>
<dbReference type="GO" id="GO:0005741">
    <property type="term" value="C:mitochondrial outer membrane"/>
    <property type="evidence" value="ECO:0007669"/>
    <property type="project" value="UniProtKB-SubCell"/>
</dbReference>
<accession>A0A1B9H2A6</accession>
<evidence type="ECO:0000313" key="8">
    <source>
        <dbReference type="EMBL" id="OCF37405.1"/>
    </source>
</evidence>
<feature type="compositionally biased region" description="Basic and acidic residues" evidence="6">
    <location>
        <begin position="48"/>
        <end position="58"/>
    </location>
</feature>
<dbReference type="STRING" id="1296120.A0A1B9H2A6"/>
<dbReference type="Proteomes" id="UP000092666">
    <property type="component" value="Unassembled WGS sequence"/>
</dbReference>
<dbReference type="OrthoDB" id="1724197at2759"/>
<dbReference type="Gene3D" id="2.40.160.50">
    <property type="entry name" value="membrane protein fhac: a member of the omp85/tpsb transporter family"/>
    <property type="match status" value="1"/>
</dbReference>
<evidence type="ECO:0000256" key="6">
    <source>
        <dbReference type="SAM" id="MobiDB-lite"/>
    </source>
</evidence>
<name>A0A1B9H2A6_9TREE</name>
<organism evidence="8 9">
    <name type="scientific">Kwoniella heveanensis BCC8398</name>
    <dbReference type="NCBI Taxonomy" id="1296120"/>
    <lineage>
        <taxon>Eukaryota</taxon>
        <taxon>Fungi</taxon>
        <taxon>Dikarya</taxon>
        <taxon>Basidiomycota</taxon>
        <taxon>Agaricomycotina</taxon>
        <taxon>Tremellomycetes</taxon>
        <taxon>Tremellales</taxon>
        <taxon>Cryptococcaceae</taxon>
        <taxon>Kwoniella</taxon>
    </lineage>
</organism>
<evidence type="ECO:0000256" key="2">
    <source>
        <dbReference type="ARBA" id="ARBA00010913"/>
    </source>
</evidence>
<evidence type="ECO:0000256" key="5">
    <source>
        <dbReference type="ARBA" id="ARBA00023136"/>
    </source>
</evidence>
<dbReference type="FunFam" id="2.40.160.50:FF:000014">
    <property type="entry name" value="Chromosome 7, whole genome shotgun sequence"/>
    <property type="match status" value="1"/>
</dbReference>
<proteinExistence type="inferred from homology"/>
<reference evidence="9" key="2">
    <citation type="submission" date="2013-12" db="EMBL/GenBank/DDBJ databases">
        <title>Evolution of pathogenesis and genome organization in the Tremellales.</title>
        <authorList>
            <person name="Cuomo C."/>
            <person name="Litvintseva A."/>
            <person name="Heitman J."/>
            <person name="Chen Y."/>
            <person name="Sun S."/>
            <person name="Springer D."/>
            <person name="Dromer F."/>
            <person name="Young S."/>
            <person name="Zeng Q."/>
            <person name="Chapman S."/>
            <person name="Gujja S."/>
            <person name="Saif S."/>
            <person name="Birren B."/>
        </authorList>
    </citation>
    <scope>NUCLEOTIDE SEQUENCE [LARGE SCALE GENOMIC DNA]</scope>
    <source>
        <strain evidence="9">BCC8398</strain>
    </source>
</reference>